<dbReference type="InterPro" id="IPR039424">
    <property type="entry name" value="SBP_5"/>
</dbReference>
<dbReference type="InterPro" id="IPR030678">
    <property type="entry name" value="Peptide/Ni-bd"/>
</dbReference>
<keyword evidence="3 4" id="KW-0732">Signal</keyword>
<evidence type="ECO:0000259" key="5">
    <source>
        <dbReference type="Pfam" id="PF00496"/>
    </source>
</evidence>
<dbReference type="InterPro" id="IPR000914">
    <property type="entry name" value="SBP_5_dom"/>
</dbReference>
<dbReference type="Proteomes" id="UP001165679">
    <property type="component" value="Unassembled WGS sequence"/>
</dbReference>
<dbReference type="PANTHER" id="PTHR30290:SF38">
    <property type="entry name" value="D,D-DIPEPTIDE-BINDING PERIPLASMIC PROTEIN DDPA-RELATED"/>
    <property type="match status" value="1"/>
</dbReference>
<comment type="similarity">
    <text evidence="2">Belongs to the bacterial solute-binding protein 5 family.</text>
</comment>
<dbReference type="GO" id="GO:0030288">
    <property type="term" value="C:outer membrane-bounded periplasmic space"/>
    <property type="evidence" value="ECO:0007669"/>
    <property type="project" value="UniProtKB-ARBA"/>
</dbReference>
<dbReference type="PANTHER" id="PTHR30290">
    <property type="entry name" value="PERIPLASMIC BINDING COMPONENT OF ABC TRANSPORTER"/>
    <property type="match status" value="1"/>
</dbReference>
<evidence type="ECO:0000313" key="6">
    <source>
        <dbReference type="EMBL" id="MCW3476112.1"/>
    </source>
</evidence>
<evidence type="ECO:0000313" key="7">
    <source>
        <dbReference type="Proteomes" id="UP001165679"/>
    </source>
</evidence>
<dbReference type="GO" id="GO:1904680">
    <property type="term" value="F:peptide transmembrane transporter activity"/>
    <property type="evidence" value="ECO:0007669"/>
    <property type="project" value="TreeGrafter"/>
</dbReference>
<dbReference type="Gene3D" id="3.40.190.10">
    <property type="entry name" value="Periplasmic binding protein-like II"/>
    <property type="match status" value="1"/>
</dbReference>
<gene>
    <name evidence="6" type="ORF">OL599_16155</name>
</gene>
<dbReference type="SUPFAM" id="SSF53850">
    <property type="entry name" value="Periplasmic binding protein-like II"/>
    <property type="match status" value="1"/>
</dbReference>
<accession>A0AA41YVF0</accession>
<dbReference type="GO" id="GO:0043190">
    <property type="term" value="C:ATP-binding cassette (ABC) transporter complex"/>
    <property type="evidence" value="ECO:0007669"/>
    <property type="project" value="InterPro"/>
</dbReference>
<reference evidence="6" key="2">
    <citation type="submission" date="2022-10" db="EMBL/GenBank/DDBJ databases">
        <authorList>
            <person name="Trinh H.N."/>
        </authorList>
    </citation>
    <scope>NUCLEOTIDE SEQUENCE</scope>
    <source>
        <strain evidence="6">RN2-1</strain>
    </source>
</reference>
<name>A0AA41YVF0_9PROT</name>
<evidence type="ECO:0000256" key="3">
    <source>
        <dbReference type="ARBA" id="ARBA00022729"/>
    </source>
</evidence>
<dbReference type="AlphaFoldDB" id="A0AA41YVF0"/>
<reference evidence="6" key="1">
    <citation type="submission" date="2022-09" db="EMBL/GenBank/DDBJ databases">
        <title>Rhodovastum sp. nov. RN2-1 isolated from soil in Seongnam, South Korea.</title>
        <authorList>
            <person name="Le N.T."/>
        </authorList>
    </citation>
    <scope>NUCLEOTIDE SEQUENCE</scope>
    <source>
        <strain evidence="6">RN2-1</strain>
    </source>
</reference>
<comment type="subcellular location">
    <subcellularLocation>
        <location evidence="1">Periplasm</location>
    </subcellularLocation>
</comment>
<evidence type="ECO:0000256" key="2">
    <source>
        <dbReference type="ARBA" id="ARBA00005695"/>
    </source>
</evidence>
<dbReference type="RefSeq" id="WP_264714859.1">
    <property type="nucleotide sequence ID" value="NZ_JAPDNT010000015.1"/>
</dbReference>
<comment type="caution">
    <text evidence="6">The sequence shown here is derived from an EMBL/GenBank/DDBJ whole genome shotgun (WGS) entry which is preliminary data.</text>
</comment>
<feature type="domain" description="Solute-binding protein family 5" evidence="5">
    <location>
        <begin position="67"/>
        <end position="422"/>
    </location>
</feature>
<dbReference type="CDD" id="cd08511">
    <property type="entry name" value="PBP2_NikA_DppA_OppA_like_5"/>
    <property type="match status" value="1"/>
</dbReference>
<dbReference type="Pfam" id="PF00496">
    <property type="entry name" value="SBP_bac_5"/>
    <property type="match status" value="1"/>
</dbReference>
<dbReference type="Gene3D" id="3.90.76.10">
    <property type="entry name" value="Dipeptide-binding Protein, Domain 1"/>
    <property type="match status" value="1"/>
</dbReference>
<evidence type="ECO:0000256" key="1">
    <source>
        <dbReference type="ARBA" id="ARBA00004418"/>
    </source>
</evidence>
<dbReference type="Gene3D" id="3.10.105.10">
    <property type="entry name" value="Dipeptide-binding Protein, Domain 3"/>
    <property type="match status" value="1"/>
</dbReference>
<feature type="chain" id="PRO_5041363757" evidence="4">
    <location>
        <begin position="23"/>
        <end position="503"/>
    </location>
</feature>
<feature type="signal peptide" evidence="4">
    <location>
        <begin position="1"/>
        <end position="22"/>
    </location>
</feature>
<proteinExistence type="inferred from homology"/>
<organism evidence="6 7">
    <name type="scientific">Limobrevibacterium gyesilva</name>
    <dbReference type="NCBI Taxonomy" id="2991712"/>
    <lineage>
        <taxon>Bacteria</taxon>
        <taxon>Pseudomonadati</taxon>
        <taxon>Pseudomonadota</taxon>
        <taxon>Alphaproteobacteria</taxon>
        <taxon>Acetobacterales</taxon>
        <taxon>Acetobacteraceae</taxon>
        <taxon>Limobrevibacterium</taxon>
    </lineage>
</organism>
<dbReference type="GO" id="GO:0015833">
    <property type="term" value="P:peptide transport"/>
    <property type="evidence" value="ECO:0007669"/>
    <property type="project" value="TreeGrafter"/>
</dbReference>
<keyword evidence="7" id="KW-1185">Reference proteome</keyword>
<protein>
    <submittedName>
        <fullName evidence="6">ABC transporter substrate-binding protein</fullName>
    </submittedName>
</protein>
<evidence type="ECO:0000256" key="4">
    <source>
        <dbReference type="SAM" id="SignalP"/>
    </source>
</evidence>
<dbReference type="EMBL" id="JAPDNT010000015">
    <property type="protein sequence ID" value="MCW3476112.1"/>
    <property type="molecule type" value="Genomic_DNA"/>
</dbReference>
<sequence length="503" mass="55064">MRRILGLACGFGLLMAAGGAQAAGTLRFGLEFDPDVLDTARNGSYTDRIVFTSMCDQLLDIDAKLNFVPQLATRWEWSEDALSLTLHLRDGVRFQDGTPLDAEAVRLNLERYRSAPESIRKTELKPITGVDVLDPLTLRIRLSTPYAPLLSLLANRPGTPLSPKILTKSSDEIAAHPVCAGPFSFTSRVAQDRIVLDRFPGYWNASAIHFDRIEFRTIVDSTVRLVNLQSGAIDVVNRLAATDVAAVKANPKLRLATSPSLGYQLISFNVAHGPAADTPLGRDPRVRAAFEKAIDRAALNQVVFEGLYVPSNQTEAPGSRYWNPAHPVPPRDVAGAKALLKEAGVERVAFTFLVGNDPVNGQIGQVIQAMAAEAGFDIKIEQRESASLVASTKAGNYQAAMVIWSGRPDPDGNSTIWMSCGGFVNWGQYCNKSLDALFVKGAAITDPAQRVPVYRQISDIYTQDRSHMVLFHFTWLWGLSDKVEGFAPMPDGLMRPQGVRFRN</sequence>
<dbReference type="PIRSF" id="PIRSF002741">
    <property type="entry name" value="MppA"/>
    <property type="match status" value="1"/>
</dbReference>